<evidence type="ECO:0000313" key="9">
    <source>
        <dbReference type="Proteomes" id="UP000008550"/>
    </source>
</evidence>
<reference evidence="8 9" key="1">
    <citation type="journal article" date="2008" name="J. Bacteriol.">
        <title>The genome of Heliobacterium modesticaldum, a phototrophic representative of the Firmicutes containing the simplest photosynthetic apparatus.</title>
        <authorList>
            <person name="Sattley W.M."/>
            <person name="Madigan M.T."/>
            <person name="Swingley W.D."/>
            <person name="Cheung P.C."/>
            <person name="Clocksin K.M."/>
            <person name="Conrad A.L."/>
            <person name="Dejesa L.C."/>
            <person name="Honchak B.M."/>
            <person name="Jung D.O."/>
            <person name="Karbach L.E."/>
            <person name="Kurdoglu A."/>
            <person name="Lahiri S."/>
            <person name="Mastrian S.D."/>
            <person name="Page L.E."/>
            <person name="Taylor H.L."/>
            <person name="Wang Z.T."/>
            <person name="Raymond J."/>
            <person name="Chen M."/>
            <person name="Blankenship R.E."/>
            <person name="Touchman J.W."/>
        </authorList>
    </citation>
    <scope>NUCLEOTIDE SEQUENCE [LARGE SCALE GENOMIC DNA]</scope>
    <source>
        <strain evidence="9">ATCC 51547 / Ice1</strain>
    </source>
</reference>
<sequence length="397" mass="42999">MNLSKKGLSIHPSPTLSIDAKAKKMRSEGVDVIGFGAGEPDFDTPDHVKQAAIAAIEAGFTKYTPASGTLELKQAICDKLKAENGVDYAPANIIVSNGAKHSLVNAFEAICNPGDEVIIPAPYWVSYPEMVKLVDAVPVFVYTTEESRFKFTVEQIKQALTSKTKALVLNSPSNPTGMVYSKEELAEIADLAVEYGIFVISDEIYEKLIYDDFEHVSIASINDKIKEQTIIVNGVSKAYSMTGWRIGYTASNAPIAKIMANIQSHATSNPNSIAQKAALAAITGPQDIVGTMVGEFVRRRDYMVERINAIPGLSCLKPNGAFYVMMNISKIIGSTFAGRRINGSDDFADLLLEQAQVALVPGSGFGIDTHVRLSYATSMENITEGLNRIENFLLSLT</sequence>
<keyword evidence="3 6" id="KW-0032">Aminotransferase</keyword>
<dbReference type="InterPro" id="IPR050596">
    <property type="entry name" value="AspAT/PAT-like"/>
</dbReference>
<dbReference type="InterPro" id="IPR015424">
    <property type="entry name" value="PyrdxlP-dep_Trfase"/>
</dbReference>
<evidence type="ECO:0000256" key="2">
    <source>
        <dbReference type="ARBA" id="ARBA00007441"/>
    </source>
</evidence>
<keyword evidence="9" id="KW-1185">Reference proteome</keyword>
<keyword evidence="5" id="KW-0663">Pyridoxal phosphate</keyword>
<dbReference type="InterPro" id="IPR004838">
    <property type="entry name" value="NHTrfase_class1_PyrdxlP-BS"/>
</dbReference>
<dbReference type="PANTHER" id="PTHR46383:SF1">
    <property type="entry name" value="ASPARTATE AMINOTRANSFERASE"/>
    <property type="match status" value="1"/>
</dbReference>
<keyword evidence="4 6" id="KW-0808">Transferase</keyword>
<dbReference type="SUPFAM" id="SSF53383">
    <property type="entry name" value="PLP-dependent transferases"/>
    <property type="match status" value="1"/>
</dbReference>
<evidence type="ECO:0000256" key="5">
    <source>
        <dbReference type="ARBA" id="ARBA00022898"/>
    </source>
</evidence>
<evidence type="ECO:0000313" key="8">
    <source>
        <dbReference type="EMBL" id="ABZ83250.1"/>
    </source>
</evidence>
<dbReference type="RefSeq" id="WP_012281785.1">
    <property type="nucleotide sequence ID" value="NC_010337.2"/>
</dbReference>
<dbReference type="FunFam" id="3.40.640.10:FF:000033">
    <property type="entry name" value="Aspartate aminotransferase"/>
    <property type="match status" value="1"/>
</dbReference>
<evidence type="ECO:0000256" key="3">
    <source>
        <dbReference type="ARBA" id="ARBA00022576"/>
    </source>
</evidence>
<organism evidence="8 9">
    <name type="scientific">Heliobacterium modesticaldum (strain ATCC 51547 / Ice1)</name>
    <dbReference type="NCBI Taxonomy" id="498761"/>
    <lineage>
        <taxon>Bacteria</taxon>
        <taxon>Bacillati</taxon>
        <taxon>Bacillota</taxon>
        <taxon>Clostridia</taxon>
        <taxon>Eubacteriales</taxon>
        <taxon>Heliobacteriaceae</taxon>
        <taxon>Heliomicrobium</taxon>
    </lineage>
</organism>
<dbReference type="PROSITE" id="PS00105">
    <property type="entry name" value="AA_TRANSFER_CLASS_1"/>
    <property type="match status" value="1"/>
</dbReference>
<dbReference type="Proteomes" id="UP000008550">
    <property type="component" value="Chromosome"/>
</dbReference>
<dbReference type="InterPro" id="IPR015422">
    <property type="entry name" value="PyrdxlP-dep_Trfase_small"/>
</dbReference>
<gene>
    <name evidence="8" type="primary">aspB</name>
    <name evidence="8" type="ORF">HM1_1327</name>
</gene>
<evidence type="ECO:0000256" key="4">
    <source>
        <dbReference type="ARBA" id="ARBA00022679"/>
    </source>
</evidence>
<comment type="cofactor">
    <cofactor evidence="1 6">
        <name>pyridoxal 5'-phosphate</name>
        <dbReference type="ChEBI" id="CHEBI:597326"/>
    </cofactor>
</comment>
<dbReference type="CDD" id="cd00609">
    <property type="entry name" value="AAT_like"/>
    <property type="match status" value="1"/>
</dbReference>
<dbReference type="PRINTS" id="PR00753">
    <property type="entry name" value="ACCSYNTHASE"/>
</dbReference>
<protein>
    <recommendedName>
        <fullName evidence="6">Aminotransferase</fullName>
        <ecNumber evidence="6">2.6.1.-</ecNumber>
    </recommendedName>
</protein>
<dbReference type="HOGENOM" id="CLU_017584_4_3_9"/>
<dbReference type="Gene3D" id="3.90.1150.10">
    <property type="entry name" value="Aspartate Aminotransferase, domain 1"/>
    <property type="match status" value="1"/>
</dbReference>
<dbReference type="PANTHER" id="PTHR46383">
    <property type="entry name" value="ASPARTATE AMINOTRANSFERASE"/>
    <property type="match status" value="1"/>
</dbReference>
<dbReference type="GO" id="GO:0006520">
    <property type="term" value="P:amino acid metabolic process"/>
    <property type="evidence" value="ECO:0007669"/>
    <property type="project" value="InterPro"/>
</dbReference>
<proteinExistence type="inferred from homology"/>
<dbReference type="InterPro" id="IPR015421">
    <property type="entry name" value="PyrdxlP-dep_Trfase_major"/>
</dbReference>
<dbReference type="OrthoDB" id="9802328at2"/>
<evidence type="ECO:0000256" key="6">
    <source>
        <dbReference type="RuleBase" id="RU000481"/>
    </source>
</evidence>
<evidence type="ECO:0000256" key="1">
    <source>
        <dbReference type="ARBA" id="ARBA00001933"/>
    </source>
</evidence>
<feature type="domain" description="Aminotransferase class I/classII large" evidence="7">
    <location>
        <begin position="31"/>
        <end position="389"/>
    </location>
</feature>
<dbReference type="eggNOG" id="COG0436">
    <property type="taxonomic scope" value="Bacteria"/>
</dbReference>
<dbReference type="Gene3D" id="3.40.640.10">
    <property type="entry name" value="Type I PLP-dependent aspartate aminotransferase-like (Major domain)"/>
    <property type="match status" value="1"/>
</dbReference>
<name>B0TGI9_HELMI</name>
<dbReference type="STRING" id="498761.HM1_1327"/>
<dbReference type="AlphaFoldDB" id="B0TGI9"/>
<dbReference type="GO" id="GO:0008483">
    <property type="term" value="F:transaminase activity"/>
    <property type="evidence" value="ECO:0007669"/>
    <property type="project" value="UniProtKB-KW"/>
</dbReference>
<dbReference type="EC" id="2.6.1.-" evidence="6"/>
<dbReference type="InterPro" id="IPR004839">
    <property type="entry name" value="Aminotransferase_I/II_large"/>
</dbReference>
<dbReference type="KEGG" id="hmo:HM1_1327"/>
<dbReference type="EMBL" id="CP000930">
    <property type="protein sequence ID" value="ABZ83250.1"/>
    <property type="molecule type" value="Genomic_DNA"/>
</dbReference>
<evidence type="ECO:0000259" key="7">
    <source>
        <dbReference type="Pfam" id="PF00155"/>
    </source>
</evidence>
<dbReference type="GO" id="GO:0030170">
    <property type="term" value="F:pyridoxal phosphate binding"/>
    <property type="evidence" value="ECO:0007669"/>
    <property type="project" value="InterPro"/>
</dbReference>
<accession>B0TGI9</accession>
<comment type="similarity">
    <text evidence="2 6">Belongs to the class-I pyridoxal-phosphate-dependent aminotransferase family.</text>
</comment>
<dbReference type="Pfam" id="PF00155">
    <property type="entry name" value="Aminotran_1_2"/>
    <property type="match status" value="1"/>
</dbReference>